<protein>
    <submittedName>
        <fullName evidence="5">Tagaturonate reductase</fullName>
    </submittedName>
</protein>
<dbReference type="InterPro" id="IPR013118">
    <property type="entry name" value="Mannitol_DH_C"/>
</dbReference>
<evidence type="ECO:0000256" key="2">
    <source>
        <dbReference type="ARBA" id="ARBA00023027"/>
    </source>
</evidence>
<dbReference type="Pfam" id="PF01232">
    <property type="entry name" value="Mannitol_dh"/>
    <property type="match status" value="1"/>
</dbReference>
<dbReference type="InterPro" id="IPR013328">
    <property type="entry name" value="6PGD_dom2"/>
</dbReference>
<feature type="domain" description="Mannitol dehydrogenase C-terminal" evidence="4">
    <location>
        <begin position="282"/>
        <end position="472"/>
    </location>
</feature>
<dbReference type="PANTHER" id="PTHR30524:SF0">
    <property type="entry name" value="ALTRONATE OXIDOREDUCTASE-RELATED"/>
    <property type="match status" value="1"/>
</dbReference>
<dbReference type="PRINTS" id="PR00084">
    <property type="entry name" value="MTLDHDRGNASE"/>
</dbReference>
<keyword evidence="1" id="KW-0560">Oxidoreductase</keyword>
<dbReference type="RefSeq" id="WP_386818286.1">
    <property type="nucleotide sequence ID" value="NZ_JBHUIT010000002.1"/>
</dbReference>
<dbReference type="SUPFAM" id="SSF51735">
    <property type="entry name" value="NAD(P)-binding Rossmann-fold domains"/>
    <property type="match status" value="1"/>
</dbReference>
<dbReference type="Pfam" id="PF08125">
    <property type="entry name" value="Mannitol_dh_C"/>
    <property type="match status" value="1"/>
</dbReference>
<feature type="domain" description="Mannitol dehydrogenase N-terminal" evidence="3">
    <location>
        <begin position="17"/>
        <end position="258"/>
    </location>
</feature>
<accession>A0ABW5D6M6</accession>
<name>A0ABW5D6M6_9BACT</name>
<dbReference type="Gene3D" id="1.10.1040.10">
    <property type="entry name" value="N-(1-d-carboxylethyl)-l-norvaline Dehydrogenase, domain 2"/>
    <property type="match status" value="1"/>
</dbReference>
<evidence type="ECO:0000256" key="1">
    <source>
        <dbReference type="ARBA" id="ARBA00023002"/>
    </source>
</evidence>
<evidence type="ECO:0000313" key="6">
    <source>
        <dbReference type="Proteomes" id="UP001597375"/>
    </source>
</evidence>
<dbReference type="InterPro" id="IPR013131">
    <property type="entry name" value="Mannitol_DH_N"/>
</dbReference>
<organism evidence="5 6">
    <name type="scientific">Luteolibacter algae</name>
    <dbReference type="NCBI Taxonomy" id="454151"/>
    <lineage>
        <taxon>Bacteria</taxon>
        <taxon>Pseudomonadati</taxon>
        <taxon>Verrucomicrobiota</taxon>
        <taxon>Verrucomicrobiia</taxon>
        <taxon>Verrucomicrobiales</taxon>
        <taxon>Verrucomicrobiaceae</taxon>
        <taxon>Luteolibacter</taxon>
    </lineage>
</organism>
<dbReference type="Proteomes" id="UP001597375">
    <property type="component" value="Unassembled WGS sequence"/>
</dbReference>
<evidence type="ECO:0000259" key="4">
    <source>
        <dbReference type="Pfam" id="PF08125"/>
    </source>
</evidence>
<dbReference type="PANTHER" id="PTHR30524">
    <property type="entry name" value="MANNITOL-1-PHOSPHATE 5-DEHYDROGENASE"/>
    <property type="match status" value="1"/>
</dbReference>
<gene>
    <name evidence="5" type="ORF">ACFSSA_02990</name>
</gene>
<keyword evidence="2" id="KW-0520">NAD</keyword>
<evidence type="ECO:0000313" key="5">
    <source>
        <dbReference type="EMBL" id="MFD2255629.1"/>
    </source>
</evidence>
<dbReference type="EMBL" id="JBHUIT010000002">
    <property type="protein sequence ID" value="MFD2255629.1"/>
    <property type="molecule type" value="Genomic_DNA"/>
</dbReference>
<dbReference type="InterPro" id="IPR008927">
    <property type="entry name" value="6-PGluconate_DH-like_C_sf"/>
</dbReference>
<dbReference type="InterPro" id="IPR000669">
    <property type="entry name" value="Mannitol_DH"/>
</dbReference>
<evidence type="ECO:0000259" key="3">
    <source>
        <dbReference type="Pfam" id="PF01232"/>
    </source>
</evidence>
<dbReference type="InterPro" id="IPR036291">
    <property type="entry name" value="NAD(P)-bd_dom_sf"/>
</dbReference>
<dbReference type="NCBIfam" id="NF002969">
    <property type="entry name" value="PRK03643.1"/>
    <property type="match status" value="1"/>
</dbReference>
<reference evidence="6" key="1">
    <citation type="journal article" date="2019" name="Int. J. Syst. Evol. Microbiol.">
        <title>The Global Catalogue of Microorganisms (GCM) 10K type strain sequencing project: providing services to taxonomists for standard genome sequencing and annotation.</title>
        <authorList>
            <consortium name="The Broad Institute Genomics Platform"/>
            <consortium name="The Broad Institute Genome Sequencing Center for Infectious Disease"/>
            <person name="Wu L."/>
            <person name="Ma J."/>
        </authorList>
    </citation>
    <scope>NUCLEOTIDE SEQUENCE [LARGE SCALE GENOMIC DNA]</scope>
    <source>
        <strain evidence="6">CGMCC 4.7106</strain>
    </source>
</reference>
<proteinExistence type="predicted"/>
<keyword evidence="6" id="KW-1185">Reference proteome</keyword>
<dbReference type="Gene3D" id="3.40.50.720">
    <property type="entry name" value="NAD(P)-binding Rossmann-like Domain"/>
    <property type="match status" value="1"/>
</dbReference>
<sequence>MKPLNRATAGDLPNYPERIIQFGEGNFLRAFVDWMIQRMNQKVGFNSSVAIVQPIEQGLADMINKQDGLYHLFLEGMKDGAVVKESELINCVTRCLNPYSQYAEYQQLFESPDVRFVISNTTEAGIQWAEGESLDMEPQKSFPGKMTALLYKRFQKFEAAADKGLIVICCELIENNGDKLKEYVLRHAADWQLEAGFTEWLENSCSFCSTLVDRIVPGFPRETVKEYQAEVGFEDNLIVVGEYYHNWVIKAPDWVAKEFPADQAGLTVSFVNEEEQRKIRDQKVRILNGSHTGTMAVAYLSGFDTVRESMEDEALGKFVRQMLAQDIVPNIPGDQEYLQKFSEKILERFYNPFIRHPWLTISLNSMSKWETRVLPSLLDARKNTGSIPPRLALSLAALLAFYRGKRNEESYDCKDNADIIELYDKVWSGYDGSPQGLRQLVETVLGYEKNWKMDLNAIDGLTDAVTEKLGRILEIGAYEAMKETLS</sequence>
<comment type="caution">
    <text evidence="5">The sequence shown here is derived from an EMBL/GenBank/DDBJ whole genome shotgun (WGS) entry which is preliminary data.</text>
</comment>
<dbReference type="SUPFAM" id="SSF48179">
    <property type="entry name" value="6-phosphogluconate dehydrogenase C-terminal domain-like"/>
    <property type="match status" value="1"/>
</dbReference>